<dbReference type="Gene3D" id="3.40.50.1820">
    <property type="entry name" value="alpha/beta hydrolase"/>
    <property type="match status" value="1"/>
</dbReference>
<feature type="domain" description="BD-FAE-like" evidence="2">
    <location>
        <begin position="77"/>
        <end position="254"/>
    </location>
</feature>
<dbReference type="InterPro" id="IPR029058">
    <property type="entry name" value="AB_hydrolase_fold"/>
</dbReference>
<dbReference type="EMBL" id="FPBK01000001">
    <property type="protein sequence ID" value="SFU27528.1"/>
    <property type="molecule type" value="Genomic_DNA"/>
</dbReference>
<dbReference type="Pfam" id="PF20434">
    <property type="entry name" value="BD-FAE"/>
    <property type="match status" value="1"/>
</dbReference>
<evidence type="ECO:0000313" key="4">
    <source>
        <dbReference type="Proteomes" id="UP000199138"/>
    </source>
</evidence>
<dbReference type="InterPro" id="IPR050300">
    <property type="entry name" value="GDXG_lipolytic_enzyme"/>
</dbReference>
<sequence>MHYCIQNTLLIVFVVIVNGTPLWAQQPKARPYTVATTYEKHQKEFPFIKPIVFQSSDSVKVTENVVYKTTETSALQLSIYQPKNKKNTAVVLLIHGGGWISGSKENQQVMAEQLAKNGFSAVTVQYRLSDEAKYPAAVLDIKDAIRWVREHAKKYHFNPDQLAILGTSAGAQLATLVGVTANSNIFPSENTTSDAVQAIINIDGIVSFIHPEAEEGSYAAYWLGGSEKEHFETWKEASPLEYIDKNTPPTLFINSARPRFHAGRDAMIEKLNTYQIYSEVHTLENSPHSFWLLHPWFQPTLTYTVNFLHKTFKTNSL</sequence>
<evidence type="ECO:0000259" key="2">
    <source>
        <dbReference type="Pfam" id="PF20434"/>
    </source>
</evidence>
<dbReference type="PANTHER" id="PTHR48081:SF13">
    <property type="entry name" value="ALPHA_BETA HYDROLASE"/>
    <property type="match status" value="1"/>
</dbReference>
<gene>
    <name evidence="3" type="ORF">SAMN05216480_101203</name>
</gene>
<dbReference type="GO" id="GO:0016787">
    <property type="term" value="F:hydrolase activity"/>
    <property type="evidence" value="ECO:0007669"/>
    <property type="project" value="UniProtKB-KW"/>
</dbReference>
<organism evidence="3 4">
    <name type="scientific">Pustulibacterium marinum</name>
    <dbReference type="NCBI Taxonomy" id="1224947"/>
    <lineage>
        <taxon>Bacteria</taxon>
        <taxon>Pseudomonadati</taxon>
        <taxon>Bacteroidota</taxon>
        <taxon>Flavobacteriia</taxon>
        <taxon>Flavobacteriales</taxon>
        <taxon>Flavobacteriaceae</taxon>
        <taxon>Pustulibacterium</taxon>
    </lineage>
</organism>
<evidence type="ECO:0000313" key="3">
    <source>
        <dbReference type="EMBL" id="SFU27528.1"/>
    </source>
</evidence>
<proteinExistence type="predicted"/>
<evidence type="ECO:0000256" key="1">
    <source>
        <dbReference type="ARBA" id="ARBA00022801"/>
    </source>
</evidence>
<dbReference type="STRING" id="1224947.SAMN05216480_101203"/>
<keyword evidence="1" id="KW-0378">Hydrolase</keyword>
<dbReference type="RefSeq" id="WP_093021743.1">
    <property type="nucleotide sequence ID" value="NZ_FPBK01000001.1"/>
</dbReference>
<dbReference type="Proteomes" id="UP000199138">
    <property type="component" value="Unassembled WGS sequence"/>
</dbReference>
<reference evidence="3 4" key="1">
    <citation type="submission" date="2016-10" db="EMBL/GenBank/DDBJ databases">
        <authorList>
            <person name="de Groot N.N."/>
        </authorList>
    </citation>
    <scope>NUCLEOTIDE SEQUENCE [LARGE SCALE GENOMIC DNA]</scope>
    <source>
        <strain evidence="3 4">CGMCC 1.12333</strain>
    </source>
</reference>
<accession>A0A1I7EUF8</accession>
<keyword evidence="4" id="KW-1185">Reference proteome</keyword>
<dbReference type="OrthoDB" id="9777975at2"/>
<dbReference type="InterPro" id="IPR049492">
    <property type="entry name" value="BD-FAE-like_dom"/>
</dbReference>
<name>A0A1I7EUF8_9FLAO</name>
<protein>
    <submittedName>
        <fullName evidence="3">Acetyl esterase/lipase</fullName>
    </submittedName>
</protein>
<dbReference type="SUPFAM" id="SSF53474">
    <property type="entry name" value="alpha/beta-Hydrolases"/>
    <property type="match status" value="1"/>
</dbReference>
<dbReference type="PANTHER" id="PTHR48081">
    <property type="entry name" value="AB HYDROLASE SUPERFAMILY PROTEIN C4A8.06C"/>
    <property type="match status" value="1"/>
</dbReference>
<dbReference type="AlphaFoldDB" id="A0A1I7EUF8"/>